<reference evidence="4" key="1">
    <citation type="submission" date="2018-09" db="EMBL/GenBank/DDBJ databases">
        <authorList>
            <person name="Zhu H."/>
        </authorList>
    </citation>
    <scope>NUCLEOTIDE SEQUENCE [LARGE SCALE GENOMIC DNA]</scope>
    <source>
        <strain evidence="4">K1R23-30</strain>
    </source>
</reference>
<dbReference type="OrthoDB" id="9876185at2"/>
<keyword evidence="2" id="KW-0732">Signal</keyword>
<gene>
    <name evidence="3" type="ORF">D3871_02680</name>
</gene>
<dbReference type="RefSeq" id="WP_119767501.1">
    <property type="nucleotide sequence ID" value="NZ_QYUO01000001.1"/>
</dbReference>
<dbReference type="Proteomes" id="UP000265955">
    <property type="component" value="Unassembled WGS sequence"/>
</dbReference>
<proteinExistence type="predicted"/>
<keyword evidence="4" id="KW-1185">Reference proteome</keyword>
<name>A0A3A3FNT4_9BURK</name>
<dbReference type="AlphaFoldDB" id="A0A3A3FNT4"/>
<protein>
    <submittedName>
        <fullName evidence="3">Uncharacterized protein</fullName>
    </submittedName>
</protein>
<accession>A0A3A3FNT4</accession>
<dbReference type="EMBL" id="QYUO01000001">
    <property type="protein sequence ID" value="RJF97553.1"/>
    <property type="molecule type" value="Genomic_DNA"/>
</dbReference>
<comment type="caution">
    <text evidence="3">The sequence shown here is derived from an EMBL/GenBank/DDBJ whole genome shotgun (WGS) entry which is preliminary data.</text>
</comment>
<sequence length="131" mass="14484">MFKLKLRRLAEVLTMALLALPLAGCGDAVGETRNARQSRPLSNPVAQRTDNAGTESTATSNSVMSLRQISQTEQRHFHIYQNYTAMVDAMNASESDTRAAAFDDAHLQRAVLTFFGRQVNDCSMRALMAFD</sequence>
<evidence type="ECO:0000313" key="3">
    <source>
        <dbReference type="EMBL" id="RJF97553.1"/>
    </source>
</evidence>
<evidence type="ECO:0000256" key="2">
    <source>
        <dbReference type="SAM" id="SignalP"/>
    </source>
</evidence>
<feature type="compositionally biased region" description="Polar residues" evidence="1">
    <location>
        <begin position="35"/>
        <end position="64"/>
    </location>
</feature>
<feature type="signal peptide" evidence="2">
    <location>
        <begin position="1"/>
        <end position="19"/>
    </location>
</feature>
<feature type="region of interest" description="Disordered" evidence="1">
    <location>
        <begin position="33"/>
        <end position="64"/>
    </location>
</feature>
<evidence type="ECO:0000313" key="4">
    <source>
        <dbReference type="Proteomes" id="UP000265955"/>
    </source>
</evidence>
<feature type="chain" id="PRO_5017442046" evidence="2">
    <location>
        <begin position="20"/>
        <end position="131"/>
    </location>
</feature>
<organism evidence="3 4">
    <name type="scientific">Noviherbaspirillum saxi</name>
    <dbReference type="NCBI Taxonomy" id="2320863"/>
    <lineage>
        <taxon>Bacteria</taxon>
        <taxon>Pseudomonadati</taxon>
        <taxon>Pseudomonadota</taxon>
        <taxon>Betaproteobacteria</taxon>
        <taxon>Burkholderiales</taxon>
        <taxon>Oxalobacteraceae</taxon>
        <taxon>Noviherbaspirillum</taxon>
    </lineage>
</organism>
<evidence type="ECO:0000256" key="1">
    <source>
        <dbReference type="SAM" id="MobiDB-lite"/>
    </source>
</evidence>